<reference evidence="1 2" key="1">
    <citation type="journal article" date="2024" name="Ann. Entomol. Soc. Am.">
        <title>Genomic analyses of the southern and eastern yellowjacket wasps (Hymenoptera: Vespidae) reveal evolutionary signatures of social life.</title>
        <authorList>
            <person name="Catto M.A."/>
            <person name="Caine P.B."/>
            <person name="Orr S.E."/>
            <person name="Hunt B.G."/>
            <person name="Goodisman M.A.D."/>
        </authorList>
    </citation>
    <scope>NUCLEOTIDE SEQUENCE [LARGE SCALE GENOMIC DNA]</scope>
    <source>
        <strain evidence="1">233</strain>
        <tissue evidence="1">Head and thorax</tissue>
    </source>
</reference>
<sequence length="154" mass="18108">MSSMEGNKRRKRKAKIVNWIETGGRDWKLISDIREKYFKLPKASGFIEKEQGTTGPTFEANDQTEYSQFLTVHQDYSGSEVIPTVAGSSRKSFNGWRWWRRLEKDEEEHRRSLFMQLSNSFLYSYQRYIASLRVTKLEIYHPKKIALAPSSYAP</sequence>
<name>A0ABD2A2Q1_VESSQ</name>
<dbReference type="AlphaFoldDB" id="A0ABD2A2Q1"/>
<accession>A0ABD2A2Q1</accession>
<evidence type="ECO:0000313" key="2">
    <source>
        <dbReference type="Proteomes" id="UP001607302"/>
    </source>
</evidence>
<evidence type="ECO:0000313" key="1">
    <source>
        <dbReference type="EMBL" id="KAL2713975.1"/>
    </source>
</evidence>
<gene>
    <name evidence="1" type="ORF">V1478_016532</name>
</gene>
<dbReference type="EMBL" id="JAUDFV010000157">
    <property type="protein sequence ID" value="KAL2713975.1"/>
    <property type="molecule type" value="Genomic_DNA"/>
</dbReference>
<proteinExistence type="predicted"/>
<comment type="caution">
    <text evidence="1">The sequence shown here is derived from an EMBL/GenBank/DDBJ whole genome shotgun (WGS) entry which is preliminary data.</text>
</comment>
<protein>
    <submittedName>
        <fullName evidence="1">Uncharacterized protein</fullName>
    </submittedName>
</protein>
<keyword evidence="2" id="KW-1185">Reference proteome</keyword>
<organism evidence="1 2">
    <name type="scientific">Vespula squamosa</name>
    <name type="common">Southern yellow jacket</name>
    <name type="synonym">Wasp</name>
    <dbReference type="NCBI Taxonomy" id="30214"/>
    <lineage>
        <taxon>Eukaryota</taxon>
        <taxon>Metazoa</taxon>
        <taxon>Ecdysozoa</taxon>
        <taxon>Arthropoda</taxon>
        <taxon>Hexapoda</taxon>
        <taxon>Insecta</taxon>
        <taxon>Pterygota</taxon>
        <taxon>Neoptera</taxon>
        <taxon>Endopterygota</taxon>
        <taxon>Hymenoptera</taxon>
        <taxon>Apocrita</taxon>
        <taxon>Aculeata</taxon>
        <taxon>Vespoidea</taxon>
        <taxon>Vespidae</taxon>
        <taxon>Vespinae</taxon>
        <taxon>Vespula</taxon>
    </lineage>
</organism>
<dbReference type="Proteomes" id="UP001607302">
    <property type="component" value="Unassembled WGS sequence"/>
</dbReference>